<organism evidence="1">
    <name type="scientific">hydrothermal vent metagenome</name>
    <dbReference type="NCBI Taxonomy" id="652676"/>
    <lineage>
        <taxon>unclassified sequences</taxon>
        <taxon>metagenomes</taxon>
        <taxon>ecological metagenomes</taxon>
    </lineage>
</organism>
<protein>
    <submittedName>
        <fullName evidence="1">Uncharacterized protein</fullName>
    </submittedName>
</protein>
<gene>
    <name evidence="1" type="ORF">MNBD_GAMMA26-272</name>
</gene>
<dbReference type="SUPFAM" id="SSF57783">
    <property type="entry name" value="Zinc beta-ribbon"/>
    <property type="match status" value="1"/>
</dbReference>
<sequence>MARIPNDEIDRLKHGVSLMHLVESSGIELKKHGKDYLGLCLLP</sequence>
<evidence type="ECO:0000313" key="1">
    <source>
        <dbReference type="EMBL" id="VAX06570.1"/>
    </source>
</evidence>
<reference evidence="1" key="1">
    <citation type="submission" date="2018-06" db="EMBL/GenBank/DDBJ databases">
        <authorList>
            <person name="Zhirakovskaya E."/>
        </authorList>
    </citation>
    <scope>NUCLEOTIDE SEQUENCE</scope>
</reference>
<proteinExistence type="predicted"/>
<dbReference type="AlphaFoldDB" id="A0A3B1B8D1"/>
<dbReference type="EMBL" id="UOFX01000012">
    <property type="protein sequence ID" value="VAX06570.1"/>
    <property type="molecule type" value="Genomic_DNA"/>
</dbReference>
<accession>A0A3B1B8D1</accession>
<name>A0A3B1B8D1_9ZZZZ</name>